<keyword evidence="3" id="KW-1185">Reference proteome</keyword>
<dbReference type="InterPro" id="IPR013103">
    <property type="entry name" value="RVT_2"/>
</dbReference>
<organism evidence="2 3">
    <name type="scientific">Ectocarpus siliculosus</name>
    <name type="common">Brown alga</name>
    <name type="synonym">Conferva siliculosa</name>
    <dbReference type="NCBI Taxonomy" id="2880"/>
    <lineage>
        <taxon>Eukaryota</taxon>
        <taxon>Sar</taxon>
        <taxon>Stramenopiles</taxon>
        <taxon>Ochrophyta</taxon>
        <taxon>PX clade</taxon>
        <taxon>Phaeophyceae</taxon>
        <taxon>Ectocarpales</taxon>
        <taxon>Ectocarpaceae</taxon>
        <taxon>Ectocarpus</taxon>
    </lineage>
</organism>
<evidence type="ECO:0000313" key="3">
    <source>
        <dbReference type="Proteomes" id="UP000002630"/>
    </source>
</evidence>
<accession>D7FYZ8</accession>
<proteinExistence type="predicted"/>
<dbReference type="Pfam" id="PF07727">
    <property type="entry name" value="RVT_2"/>
    <property type="match status" value="1"/>
</dbReference>
<evidence type="ECO:0000259" key="1">
    <source>
        <dbReference type="Pfam" id="PF07727"/>
    </source>
</evidence>
<evidence type="ECO:0000313" key="2">
    <source>
        <dbReference type="EMBL" id="CBJ32615.1"/>
    </source>
</evidence>
<dbReference type="STRING" id="2880.D7FYZ8"/>
<dbReference type="EMBL" id="FN648543">
    <property type="protein sequence ID" value="CBJ32615.1"/>
    <property type="molecule type" value="Genomic_DNA"/>
</dbReference>
<name>D7FYZ8_ECTSI</name>
<dbReference type="EMBL" id="FN649741">
    <property type="protein sequence ID" value="CBJ32615.1"/>
    <property type="molecule type" value="Genomic_DNA"/>
</dbReference>
<dbReference type="eggNOG" id="KOG0017">
    <property type="taxonomic scope" value="Eukaryota"/>
</dbReference>
<protein>
    <submittedName>
        <fullName evidence="2">NBS type disease resistance protein</fullName>
    </submittedName>
</protein>
<dbReference type="InParanoid" id="D7FYZ8"/>
<feature type="domain" description="Reverse transcriptase Ty1/copia-type" evidence="1">
    <location>
        <begin position="26"/>
        <end position="94"/>
    </location>
</feature>
<reference evidence="2 3" key="1">
    <citation type="journal article" date="2010" name="Nature">
        <title>The Ectocarpus genome and the independent evolution of multicellularity in brown algae.</title>
        <authorList>
            <person name="Cock J.M."/>
            <person name="Sterck L."/>
            <person name="Rouze P."/>
            <person name="Scornet D."/>
            <person name="Allen A.E."/>
            <person name="Amoutzias G."/>
            <person name="Anthouard V."/>
            <person name="Artiguenave F."/>
            <person name="Aury J.M."/>
            <person name="Badger J.H."/>
            <person name="Beszteri B."/>
            <person name="Billiau K."/>
            <person name="Bonnet E."/>
            <person name="Bothwell J.H."/>
            <person name="Bowler C."/>
            <person name="Boyen C."/>
            <person name="Brownlee C."/>
            <person name="Carrano C.J."/>
            <person name="Charrier B."/>
            <person name="Cho G.Y."/>
            <person name="Coelho S.M."/>
            <person name="Collen J."/>
            <person name="Corre E."/>
            <person name="Da Silva C."/>
            <person name="Delage L."/>
            <person name="Delaroque N."/>
            <person name="Dittami S.M."/>
            <person name="Doulbeau S."/>
            <person name="Elias M."/>
            <person name="Farnham G."/>
            <person name="Gachon C.M."/>
            <person name="Gschloessl B."/>
            <person name="Heesch S."/>
            <person name="Jabbari K."/>
            <person name="Jubin C."/>
            <person name="Kawai H."/>
            <person name="Kimura K."/>
            <person name="Kloareg B."/>
            <person name="Kupper F.C."/>
            <person name="Lang D."/>
            <person name="Le Bail A."/>
            <person name="Leblanc C."/>
            <person name="Lerouge P."/>
            <person name="Lohr M."/>
            <person name="Lopez P.J."/>
            <person name="Martens C."/>
            <person name="Maumus F."/>
            <person name="Michel G."/>
            <person name="Miranda-Saavedra D."/>
            <person name="Morales J."/>
            <person name="Moreau H."/>
            <person name="Motomura T."/>
            <person name="Nagasato C."/>
            <person name="Napoli C.A."/>
            <person name="Nelson D.R."/>
            <person name="Nyvall-Collen P."/>
            <person name="Peters A.F."/>
            <person name="Pommier C."/>
            <person name="Potin P."/>
            <person name="Poulain J."/>
            <person name="Quesneville H."/>
            <person name="Read B."/>
            <person name="Rensing S.A."/>
            <person name="Ritter A."/>
            <person name="Rousvoal S."/>
            <person name="Samanta M."/>
            <person name="Samson G."/>
            <person name="Schroeder D.C."/>
            <person name="Segurens B."/>
            <person name="Strittmatter M."/>
            <person name="Tonon T."/>
            <person name="Tregear J.W."/>
            <person name="Valentin K."/>
            <person name="von Dassow P."/>
            <person name="Yamagishi T."/>
            <person name="Van de Peer Y."/>
            <person name="Wincker P."/>
        </authorList>
    </citation>
    <scope>NUCLEOTIDE SEQUENCE [LARGE SCALE GENOMIC DNA]</scope>
    <source>
        <strain evidence="3">Ec32 / CCAP1310/4</strain>
    </source>
</reference>
<gene>
    <name evidence="2" type="ORF">Esi_0350_0011</name>
</gene>
<sequence length="126" mass="13669">MYKKLVSTTGGATHRPTPAFTYTDAVDDILISGKDLALVADLKKKLQDRFEMADIGEVRLILGMEVTLVVSQKGYVKSILERFGMENCNPVSSPGYGPQLSTGQPENKLLGAAESKAIPVHHRQPA</sequence>
<dbReference type="Proteomes" id="UP000002630">
    <property type="component" value="Linkage Group LG16"/>
</dbReference>
<dbReference type="AlphaFoldDB" id="D7FYZ8"/>
<dbReference type="OrthoDB" id="103594at2759"/>